<dbReference type="InterPro" id="IPR029044">
    <property type="entry name" value="Nucleotide-diphossugar_trans"/>
</dbReference>
<dbReference type="RefSeq" id="WP_114477657.1">
    <property type="nucleotide sequence ID" value="NZ_QPII01000002.1"/>
</dbReference>
<dbReference type="EMBL" id="QPII01000002">
    <property type="protein sequence ID" value="RCV91014.1"/>
    <property type="molecule type" value="Genomic_DNA"/>
</dbReference>
<protein>
    <submittedName>
        <fullName evidence="2">Glycosyltransferase</fullName>
    </submittedName>
</protein>
<keyword evidence="3" id="KW-1185">Reference proteome</keyword>
<dbReference type="OrthoDB" id="9802649at2"/>
<gene>
    <name evidence="2" type="ORF">DU505_03740</name>
</gene>
<proteinExistence type="predicted"/>
<keyword evidence="2" id="KW-0808">Transferase</keyword>
<organism evidence="2 3">
    <name type="scientific">Billgrantia montanilacus</name>
    <dbReference type="NCBI Taxonomy" id="2282305"/>
    <lineage>
        <taxon>Bacteria</taxon>
        <taxon>Pseudomonadati</taxon>
        <taxon>Pseudomonadota</taxon>
        <taxon>Gammaproteobacteria</taxon>
        <taxon>Oceanospirillales</taxon>
        <taxon>Halomonadaceae</taxon>
        <taxon>Billgrantia</taxon>
    </lineage>
</organism>
<dbReference type="AlphaFoldDB" id="A0A368U1X4"/>
<sequence length="340" mass="38604">MKDEKKPLVSVIVPVYNVERYLDCCLDSIRDQSYQRLEIIMVEDCSTDGSLSMLERHLADPRVRLLRHKRNSGLSAARNTGIEAATGDFVLFVDSDDVIAHELVDTCLSHALETGADLVVFDFVAFKDGDDLPEVNQAVDTIGAEPLGGVEYFKLPHFAWLKFISADLLNDPRLRFPVGAYYEDWPFHWELGFSSGQIVRLSGYWYCYRQRVTSITSSMGRKLLDQFVVQRMVLQTVRLRGDSAESKVFSEKVYEASWSVLMKIDINLLSEAIEQAKGLQSELRLLEINSPRGIRAKLLAEIISVPYWLSILSVRLLRGIKTISRVKPRVLGSLRFKEVP</sequence>
<dbReference type="SUPFAM" id="SSF53448">
    <property type="entry name" value="Nucleotide-diphospho-sugar transferases"/>
    <property type="match status" value="1"/>
</dbReference>
<reference evidence="2 3" key="1">
    <citation type="submission" date="2018-07" db="EMBL/GenBank/DDBJ databases">
        <title>Halomonas montanilacus sp. nov., isolated from Lake Pengyan on Tibetan Plateau.</title>
        <authorList>
            <person name="Lu H."/>
            <person name="Xing P."/>
            <person name="Wu Q."/>
        </authorList>
    </citation>
    <scope>NUCLEOTIDE SEQUENCE [LARGE SCALE GENOMIC DNA]</scope>
    <source>
        <strain evidence="2 3">PYC7W</strain>
    </source>
</reference>
<dbReference type="GO" id="GO:0016758">
    <property type="term" value="F:hexosyltransferase activity"/>
    <property type="evidence" value="ECO:0007669"/>
    <property type="project" value="UniProtKB-ARBA"/>
</dbReference>
<dbReference type="Proteomes" id="UP000252405">
    <property type="component" value="Unassembled WGS sequence"/>
</dbReference>
<dbReference type="Pfam" id="PF00535">
    <property type="entry name" value="Glycos_transf_2"/>
    <property type="match status" value="1"/>
</dbReference>
<evidence type="ECO:0000313" key="2">
    <source>
        <dbReference type="EMBL" id="RCV91014.1"/>
    </source>
</evidence>
<dbReference type="PANTHER" id="PTHR22916">
    <property type="entry name" value="GLYCOSYLTRANSFERASE"/>
    <property type="match status" value="1"/>
</dbReference>
<dbReference type="Gene3D" id="3.90.550.10">
    <property type="entry name" value="Spore Coat Polysaccharide Biosynthesis Protein SpsA, Chain A"/>
    <property type="match status" value="1"/>
</dbReference>
<dbReference type="PANTHER" id="PTHR22916:SF3">
    <property type="entry name" value="UDP-GLCNAC:BETAGAL BETA-1,3-N-ACETYLGLUCOSAMINYLTRANSFERASE-LIKE PROTEIN 1"/>
    <property type="match status" value="1"/>
</dbReference>
<name>A0A368U1X4_9GAMM</name>
<dbReference type="CDD" id="cd00761">
    <property type="entry name" value="Glyco_tranf_GTA_type"/>
    <property type="match status" value="1"/>
</dbReference>
<feature type="domain" description="Glycosyltransferase 2-like" evidence="1">
    <location>
        <begin position="10"/>
        <end position="137"/>
    </location>
</feature>
<evidence type="ECO:0000313" key="3">
    <source>
        <dbReference type="Proteomes" id="UP000252405"/>
    </source>
</evidence>
<dbReference type="InterPro" id="IPR001173">
    <property type="entry name" value="Glyco_trans_2-like"/>
</dbReference>
<accession>A0A368U1X4</accession>
<evidence type="ECO:0000259" key="1">
    <source>
        <dbReference type="Pfam" id="PF00535"/>
    </source>
</evidence>
<comment type="caution">
    <text evidence="2">The sequence shown here is derived from an EMBL/GenBank/DDBJ whole genome shotgun (WGS) entry which is preliminary data.</text>
</comment>